<evidence type="ECO:0000313" key="8">
    <source>
        <dbReference type="Proteomes" id="UP000298355"/>
    </source>
</evidence>
<dbReference type="Pfam" id="PF13188">
    <property type="entry name" value="PAS_8"/>
    <property type="match status" value="1"/>
</dbReference>
<feature type="domain" description="PAC" evidence="4">
    <location>
        <begin position="367"/>
        <end position="418"/>
    </location>
</feature>
<organism evidence="7 8">
    <name type="scientific">Cryobacterium breve</name>
    <dbReference type="NCBI Taxonomy" id="1259258"/>
    <lineage>
        <taxon>Bacteria</taxon>
        <taxon>Bacillati</taxon>
        <taxon>Actinomycetota</taxon>
        <taxon>Actinomycetes</taxon>
        <taxon>Micrococcales</taxon>
        <taxon>Microbacteriaceae</taxon>
        <taxon>Cryobacterium</taxon>
    </lineage>
</organism>
<dbReference type="InterPro" id="IPR029787">
    <property type="entry name" value="Nucleotide_cyclase"/>
</dbReference>
<dbReference type="SUPFAM" id="SSF141868">
    <property type="entry name" value="EAL domain-like"/>
    <property type="match status" value="1"/>
</dbReference>
<comment type="caution">
    <text evidence="7">The sequence shown here is derived from an EMBL/GenBank/DDBJ whole genome shotgun (WGS) entry which is preliminary data.</text>
</comment>
<dbReference type="InterPro" id="IPR035919">
    <property type="entry name" value="EAL_sf"/>
</dbReference>
<dbReference type="CDD" id="cd01948">
    <property type="entry name" value="EAL"/>
    <property type="match status" value="1"/>
</dbReference>
<dbReference type="CDD" id="cd00130">
    <property type="entry name" value="PAS"/>
    <property type="match status" value="1"/>
</dbReference>
<dbReference type="SUPFAM" id="SSF55785">
    <property type="entry name" value="PYP-like sensor domain (PAS domain)"/>
    <property type="match status" value="2"/>
</dbReference>
<feature type="transmembrane region" description="Helical" evidence="2">
    <location>
        <begin position="65"/>
        <end position="84"/>
    </location>
</feature>
<dbReference type="RefSeq" id="WP_134363305.1">
    <property type="nucleotide sequence ID" value="NZ_SOGJ01000021.1"/>
</dbReference>
<dbReference type="SMART" id="SM00267">
    <property type="entry name" value="GGDEF"/>
    <property type="match status" value="1"/>
</dbReference>
<accession>A0ABY2J1X1</accession>
<feature type="domain" description="EAL" evidence="5">
    <location>
        <begin position="719"/>
        <end position="967"/>
    </location>
</feature>
<dbReference type="InterPro" id="IPR052155">
    <property type="entry name" value="Biofilm_reg_signaling"/>
</dbReference>
<sequence length="967" mass="103800">MRVVGQFGAALVGAVGLSILVSWYVGVDFLPPVLVALLAMKPMAAFGLVLVAAAVLVVDRRRLTLALGLAALLIGALTFAEFIFGRSLGIDVLLPGIDYGGQSARMAPSTAVALTLLGASVIAGRAVRSAPMLGFAYGALGVSLVATLGYAYGVSSLYSIGGFTSMAWPTAVGIALLATALLFQRPDAGLIGLLRNGGSAGRLLHQVFPFLVFGPFVLGWIGLRGERQGLYDSAFGVAGLVLALTMLSCVLAWVAARRLRDLDRERDAAMHALAAANHTLEETVANRTRELAETADTLHTLIKIAPVGIVQLDAEGGLVSANDQWLALSGLNKAESRRDGWAKAVHPDDAERVFREWQLSAGAGEAYETTLRFRTPSGQVNWVQVSTAPMRDKHGVIGHLASVTDVTAQRAAEHAAAAAAARFEAAFASSPLGTAIVTRDGQIVAANRRLLGLAGRTDSLVDDQIETIFMPTESGDDELPEGAGPCGTSTRQRMDRRMRHGGNQETWVKVSIAEIAEIFEGDQAGGLLYQVEDITARRLAEARVEHLAFHDPLTNLPNRLLLLDRLKQALLQASRLGRGVAVLFIDLDRFKFVNDSLGHHAGDTVLTEVAIRLRQSIRASDTVSRIGGDEFVVICPDVGGSEDVHRIADTIQASIARPIMIGDQIASVDASIGIAFGLGQDDAEVLLRNADQAMYLAKDRGRARYEVFDDDLRGRIERRLDTELALRDAVELDEIETWYQPIVDLQQRTVVATEALARWRRPDRGLVSPGDFIAIAEEVGLIKGIGTTVLGQASRAVTALNGELAVSVNVSPRQFVQDDFGAVVKRALAESGLPPDQLWLELTESAVLEAIDSAARTFQELRALGVRLAIDDFGTGYSSFTHLKAFTVDLLKIDLTFIRDLERSDHDRAIVEGILRLADSLNLDVVAEGIETIGQRDLLTAMGCRYGQGYLFSKPAPTALPDVQFGL</sequence>
<evidence type="ECO:0000259" key="3">
    <source>
        <dbReference type="PROSITE" id="PS50112"/>
    </source>
</evidence>
<dbReference type="SUPFAM" id="SSF55073">
    <property type="entry name" value="Nucleotide cyclase"/>
    <property type="match status" value="1"/>
</dbReference>
<dbReference type="EMBL" id="SOGJ01000021">
    <property type="protein sequence ID" value="TFC98367.1"/>
    <property type="molecule type" value="Genomic_DNA"/>
</dbReference>
<name>A0ABY2J1X1_9MICO</name>
<feature type="transmembrane region" description="Helical" evidence="2">
    <location>
        <begin position="33"/>
        <end position="58"/>
    </location>
</feature>
<evidence type="ECO:0000313" key="7">
    <source>
        <dbReference type="EMBL" id="TFC98367.1"/>
    </source>
</evidence>
<dbReference type="PANTHER" id="PTHR44757">
    <property type="entry name" value="DIGUANYLATE CYCLASE DGCP"/>
    <property type="match status" value="1"/>
</dbReference>
<dbReference type="NCBIfam" id="TIGR00229">
    <property type="entry name" value="sensory_box"/>
    <property type="match status" value="2"/>
</dbReference>
<feature type="domain" description="GGDEF" evidence="6">
    <location>
        <begin position="578"/>
        <end position="710"/>
    </location>
</feature>
<dbReference type="Pfam" id="PF00990">
    <property type="entry name" value="GGDEF"/>
    <property type="match status" value="1"/>
</dbReference>
<dbReference type="InterPro" id="IPR001633">
    <property type="entry name" value="EAL_dom"/>
</dbReference>
<dbReference type="Gene3D" id="3.30.70.270">
    <property type="match status" value="1"/>
</dbReference>
<evidence type="ECO:0000259" key="5">
    <source>
        <dbReference type="PROSITE" id="PS50883"/>
    </source>
</evidence>
<feature type="transmembrane region" description="Helical" evidence="2">
    <location>
        <begin position="135"/>
        <end position="154"/>
    </location>
</feature>
<dbReference type="NCBIfam" id="TIGR00254">
    <property type="entry name" value="GGDEF"/>
    <property type="match status" value="1"/>
</dbReference>
<dbReference type="Proteomes" id="UP000298355">
    <property type="component" value="Unassembled WGS sequence"/>
</dbReference>
<keyword evidence="2" id="KW-1133">Transmembrane helix</keyword>
<keyword evidence="2" id="KW-0472">Membrane</keyword>
<dbReference type="Gene3D" id="3.30.450.20">
    <property type="entry name" value="PAS domain"/>
    <property type="match status" value="2"/>
</dbReference>
<dbReference type="InterPro" id="IPR035965">
    <property type="entry name" value="PAS-like_dom_sf"/>
</dbReference>
<reference evidence="7 8" key="1">
    <citation type="submission" date="2019-03" db="EMBL/GenBank/DDBJ databases">
        <title>Genomics of glacier-inhabiting Cryobacterium strains.</title>
        <authorList>
            <person name="Liu Q."/>
            <person name="Xin Y.-H."/>
        </authorList>
    </citation>
    <scope>NUCLEOTIDE SEQUENCE [LARGE SCALE GENOMIC DNA]</scope>
    <source>
        <strain evidence="7 8">TMT4-23</strain>
    </source>
</reference>
<feature type="transmembrane region" description="Helical" evidence="2">
    <location>
        <begin position="7"/>
        <end position="27"/>
    </location>
</feature>
<protein>
    <submittedName>
        <fullName evidence="7">Phosphodiesterase</fullName>
    </submittedName>
</protein>
<gene>
    <name evidence="7" type="ORF">E3O65_08475</name>
</gene>
<dbReference type="InterPro" id="IPR000160">
    <property type="entry name" value="GGDEF_dom"/>
</dbReference>
<dbReference type="InterPro" id="IPR000014">
    <property type="entry name" value="PAS"/>
</dbReference>
<dbReference type="PROSITE" id="PS50887">
    <property type="entry name" value="GGDEF"/>
    <property type="match status" value="1"/>
</dbReference>
<evidence type="ECO:0000259" key="6">
    <source>
        <dbReference type="PROSITE" id="PS50887"/>
    </source>
</evidence>
<dbReference type="CDD" id="cd01949">
    <property type="entry name" value="GGDEF"/>
    <property type="match status" value="1"/>
</dbReference>
<dbReference type="Pfam" id="PF08447">
    <property type="entry name" value="PAS_3"/>
    <property type="match status" value="1"/>
</dbReference>
<evidence type="ECO:0000256" key="1">
    <source>
        <dbReference type="SAM" id="MobiDB-lite"/>
    </source>
</evidence>
<dbReference type="InterPro" id="IPR013655">
    <property type="entry name" value="PAS_fold_3"/>
</dbReference>
<dbReference type="SMART" id="SM00052">
    <property type="entry name" value="EAL"/>
    <property type="match status" value="1"/>
</dbReference>
<feature type="transmembrane region" description="Helical" evidence="2">
    <location>
        <begin position="203"/>
        <end position="223"/>
    </location>
</feature>
<dbReference type="PROSITE" id="PS50112">
    <property type="entry name" value="PAS"/>
    <property type="match status" value="1"/>
</dbReference>
<dbReference type="PROSITE" id="PS50113">
    <property type="entry name" value="PAC"/>
    <property type="match status" value="1"/>
</dbReference>
<evidence type="ECO:0000259" key="4">
    <source>
        <dbReference type="PROSITE" id="PS50113"/>
    </source>
</evidence>
<feature type="domain" description="PAS" evidence="3">
    <location>
        <begin position="294"/>
        <end position="353"/>
    </location>
</feature>
<dbReference type="InterPro" id="IPR000700">
    <property type="entry name" value="PAS-assoc_C"/>
</dbReference>
<feature type="region of interest" description="Disordered" evidence="1">
    <location>
        <begin position="472"/>
        <end position="500"/>
    </location>
</feature>
<feature type="transmembrane region" description="Helical" evidence="2">
    <location>
        <begin position="166"/>
        <end position="183"/>
    </location>
</feature>
<dbReference type="PROSITE" id="PS50883">
    <property type="entry name" value="EAL"/>
    <property type="match status" value="1"/>
</dbReference>
<dbReference type="InterPro" id="IPR001610">
    <property type="entry name" value="PAC"/>
</dbReference>
<dbReference type="PANTHER" id="PTHR44757:SF2">
    <property type="entry name" value="BIOFILM ARCHITECTURE MAINTENANCE PROTEIN MBAA"/>
    <property type="match status" value="1"/>
</dbReference>
<dbReference type="Gene3D" id="3.20.20.450">
    <property type="entry name" value="EAL domain"/>
    <property type="match status" value="1"/>
</dbReference>
<keyword evidence="2" id="KW-0812">Transmembrane</keyword>
<proteinExistence type="predicted"/>
<keyword evidence="8" id="KW-1185">Reference proteome</keyword>
<dbReference type="SMART" id="SM00091">
    <property type="entry name" value="PAS"/>
    <property type="match status" value="2"/>
</dbReference>
<dbReference type="SMART" id="SM00086">
    <property type="entry name" value="PAC"/>
    <property type="match status" value="2"/>
</dbReference>
<feature type="transmembrane region" description="Helical" evidence="2">
    <location>
        <begin position="235"/>
        <end position="256"/>
    </location>
</feature>
<dbReference type="Pfam" id="PF00563">
    <property type="entry name" value="EAL"/>
    <property type="match status" value="1"/>
</dbReference>
<dbReference type="InterPro" id="IPR043128">
    <property type="entry name" value="Rev_trsase/Diguanyl_cyclase"/>
</dbReference>
<evidence type="ECO:0000256" key="2">
    <source>
        <dbReference type="SAM" id="Phobius"/>
    </source>
</evidence>